<protein>
    <recommendedName>
        <fullName evidence="2">UPF0251 protein A2427_00635</fullName>
    </recommendedName>
</protein>
<dbReference type="SUPFAM" id="SSF88659">
    <property type="entry name" value="Sigma3 and sigma4 domains of RNA polymerase sigma factors"/>
    <property type="match status" value="1"/>
</dbReference>
<dbReference type="PANTHER" id="PTHR37478">
    <property type="match status" value="1"/>
</dbReference>
<evidence type="ECO:0000313" key="4">
    <source>
        <dbReference type="Proteomes" id="UP000176326"/>
    </source>
</evidence>
<comment type="similarity">
    <text evidence="1 2">Belongs to the UPF0251 family.</text>
</comment>
<dbReference type="InterPro" id="IPR036388">
    <property type="entry name" value="WH-like_DNA-bd_sf"/>
</dbReference>
<gene>
    <name evidence="3" type="ORF">A2427_00635</name>
</gene>
<dbReference type="PANTHER" id="PTHR37478:SF2">
    <property type="entry name" value="UPF0251 PROTEIN TK0562"/>
    <property type="match status" value="1"/>
</dbReference>
<dbReference type="Proteomes" id="UP000176326">
    <property type="component" value="Unassembled WGS sequence"/>
</dbReference>
<proteinExistence type="inferred from homology"/>
<sequence>MVRPLKPRKILFDPSVTYFKPRAVPLSMLEEIELNIDELEALRLRDYEGIEQIEAAEKMKISQSTFQRILSSARKKVSEALIEGKAIKLSNKPKR</sequence>
<accession>A0A1G2EN64</accession>
<dbReference type="AlphaFoldDB" id="A0A1G2EN64"/>
<dbReference type="InterPro" id="IPR002852">
    <property type="entry name" value="UPF0251"/>
</dbReference>
<evidence type="ECO:0000256" key="1">
    <source>
        <dbReference type="ARBA" id="ARBA00009350"/>
    </source>
</evidence>
<organism evidence="3 4">
    <name type="scientific">Candidatus Nealsonbacteria bacterium RIFOXYC1_FULL_40_7</name>
    <dbReference type="NCBI Taxonomy" id="1801678"/>
    <lineage>
        <taxon>Bacteria</taxon>
        <taxon>Candidatus Nealsoniibacteriota</taxon>
    </lineage>
</organism>
<dbReference type="HAMAP" id="MF_00674">
    <property type="entry name" value="UPF0251"/>
    <property type="match status" value="1"/>
</dbReference>
<dbReference type="Gene3D" id="1.10.10.10">
    <property type="entry name" value="Winged helix-like DNA-binding domain superfamily/Winged helix DNA-binding domain"/>
    <property type="match status" value="1"/>
</dbReference>
<name>A0A1G2EN64_9BACT</name>
<dbReference type="EMBL" id="MHMN01000056">
    <property type="protein sequence ID" value="OGZ26790.1"/>
    <property type="molecule type" value="Genomic_DNA"/>
</dbReference>
<evidence type="ECO:0000313" key="3">
    <source>
        <dbReference type="EMBL" id="OGZ26790.1"/>
    </source>
</evidence>
<evidence type="ECO:0000256" key="2">
    <source>
        <dbReference type="HAMAP-Rule" id="MF_00674"/>
    </source>
</evidence>
<reference evidence="3 4" key="1">
    <citation type="journal article" date="2016" name="Nat. Commun.">
        <title>Thousands of microbial genomes shed light on interconnected biogeochemical processes in an aquifer system.</title>
        <authorList>
            <person name="Anantharaman K."/>
            <person name="Brown C.T."/>
            <person name="Hug L.A."/>
            <person name="Sharon I."/>
            <person name="Castelle C.J."/>
            <person name="Probst A.J."/>
            <person name="Thomas B.C."/>
            <person name="Singh A."/>
            <person name="Wilkins M.J."/>
            <person name="Karaoz U."/>
            <person name="Brodie E.L."/>
            <person name="Williams K.H."/>
            <person name="Hubbard S.S."/>
            <person name="Banfield J.F."/>
        </authorList>
    </citation>
    <scope>NUCLEOTIDE SEQUENCE [LARGE SCALE GENOMIC DNA]</scope>
</reference>
<comment type="caution">
    <text evidence="3">The sequence shown here is derived from an EMBL/GenBank/DDBJ whole genome shotgun (WGS) entry which is preliminary data.</text>
</comment>
<dbReference type="Pfam" id="PF02001">
    <property type="entry name" value="DUF134"/>
    <property type="match status" value="1"/>
</dbReference>
<dbReference type="InterPro" id="IPR013324">
    <property type="entry name" value="RNA_pol_sigma_r3/r4-like"/>
</dbReference>